<dbReference type="InterPro" id="IPR010496">
    <property type="entry name" value="AL/BT2_dom"/>
</dbReference>
<dbReference type="KEGG" id="add:HUW48_22570"/>
<dbReference type="GO" id="GO:0016787">
    <property type="term" value="F:hydrolase activity"/>
    <property type="evidence" value="ECO:0007669"/>
    <property type="project" value="InterPro"/>
</dbReference>
<organism evidence="3 4">
    <name type="scientific">Adhaeribacter radiodurans</name>
    <dbReference type="NCBI Taxonomy" id="2745197"/>
    <lineage>
        <taxon>Bacteria</taxon>
        <taxon>Pseudomonadati</taxon>
        <taxon>Bacteroidota</taxon>
        <taxon>Cytophagia</taxon>
        <taxon>Cytophagales</taxon>
        <taxon>Hymenobacteraceae</taxon>
        <taxon>Adhaeribacter</taxon>
    </lineage>
</organism>
<evidence type="ECO:0000313" key="4">
    <source>
        <dbReference type="Proteomes" id="UP000514509"/>
    </source>
</evidence>
<feature type="signal peptide" evidence="1">
    <location>
        <begin position="1"/>
        <end position="23"/>
    </location>
</feature>
<evidence type="ECO:0000256" key="1">
    <source>
        <dbReference type="SAM" id="SignalP"/>
    </source>
</evidence>
<accession>A0A7L7LCR6</accession>
<evidence type="ECO:0000313" key="3">
    <source>
        <dbReference type="EMBL" id="QMU30636.1"/>
    </source>
</evidence>
<feature type="domain" description="3-keto-alpha-glucoside-1,2-lyase/3-keto-2-hydroxy-glucal hydratase" evidence="2">
    <location>
        <begin position="48"/>
        <end position="254"/>
    </location>
</feature>
<proteinExistence type="predicted"/>
<gene>
    <name evidence="3" type="ORF">HUW48_22570</name>
</gene>
<protein>
    <submittedName>
        <fullName evidence="3">DUF1080 domain-containing protein</fullName>
    </submittedName>
</protein>
<reference evidence="3 4" key="1">
    <citation type="submission" date="2020-08" db="EMBL/GenBank/DDBJ databases">
        <title>Adhaeribacter dokdonensis sp. nov., isolated from the rhizosphere of Elymus tsukushiensis, a plant native to the Dokdo Islands, Republic of Korea.</title>
        <authorList>
            <person name="Ghim S.Y."/>
        </authorList>
    </citation>
    <scope>NUCLEOTIDE SEQUENCE [LARGE SCALE GENOMIC DNA]</scope>
    <source>
        <strain evidence="3 4">KUDC8001</strain>
    </source>
</reference>
<dbReference type="AlphaFoldDB" id="A0A7L7LCR6"/>
<keyword evidence="1" id="KW-0732">Signal</keyword>
<evidence type="ECO:0000259" key="2">
    <source>
        <dbReference type="Pfam" id="PF06439"/>
    </source>
</evidence>
<keyword evidence="4" id="KW-1185">Reference proteome</keyword>
<dbReference type="RefSeq" id="WP_182413080.1">
    <property type="nucleotide sequence ID" value="NZ_CP055153.1"/>
</dbReference>
<dbReference type="Proteomes" id="UP000514509">
    <property type="component" value="Chromosome"/>
</dbReference>
<dbReference type="EMBL" id="CP055153">
    <property type="protein sequence ID" value="QMU30636.1"/>
    <property type="molecule type" value="Genomic_DNA"/>
</dbReference>
<name>A0A7L7LCR6_9BACT</name>
<sequence>MKKIEKCILTGFVVLSFWGTGLAQESASKSVAKNQPVNTLTATEKKQGWQLLFDGKTTNGWRGAHKEAFPTQGWQIENGELTVLQSDGAESRNGGDIVTNQQYGNFELTLEAKLTEGANSGVKYFVTEKEPAHPGSAIGLEYQILDDVRHPDAKMGKNGNRTIGSLYDLIPAKNKKAKPIGEWNQVRIVSKNNLVEHWLNGTKVVEYTRASPEYRALVAQSKYKDYPNFGEAAQGRILLQDHGNTVYYRNIKIRTL</sequence>
<feature type="chain" id="PRO_5029667950" evidence="1">
    <location>
        <begin position="24"/>
        <end position="256"/>
    </location>
</feature>
<dbReference type="Gene3D" id="2.60.120.560">
    <property type="entry name" value="Exo-inulinase, domain 1"/>
    <property type="match status" value="1"/>
</dbReference>
<dbReference type="Pfam" id="PF06439">
    <property type="entry name" value="3keto-disac_hyd"/>
    <property type="match status" value="1"/>
</dbReference>